<sequence>MWKLWEALKTTPFWMLLRIGSKELSDPLASTSDYEYIDDLLEKTIKPPPRQPVETAKKSPSMRPVSAADSPASVFEFAPSAPIRGHAEPIRINLKPRLSVTPSAAPSQPSPSVSLDEVLLTQAFFELPPPPPPPPDAATQQPSSQSESQSNQPQAFALNQDQAASSIPLPPSPPPGNPESEER</sequence>
<feature type="compositionally biased region" description="Pro residues" evidence="1">
    <location>
        <begin position="168"/>
        <end position="177"/>
    </location>
</feature>
<protein>
    <submittedName>
        <fullName evidence="3">Vegetative cell wall protein gp1-like</fullName>
    </submittedName>
</protein>
<reference evidence="2" key="1">
    <citation type="journal article" date="2013" name="Genetics">
        <title>The draft genome and transcriptome of Panagrellus redivivus are shaped by the harsh demands of a free-living lifestyle.</title>
        <authorList>
            <person name="Srinivasan J."/>
            <person name="Dillman A.R."/>
            <person name="Macchietto M.G."/>
            <person name="Heikkinen L."/>
            <person name="Lakso M."/>
            <person name="Fracchia K.M."/>
            <person name="Antoshechkin I."/>
            <person name="Mortazavi A."/>
            <person name="Wong G."/>
            <person name="Sternberg P.W."/>
        </authorList>
    </citation>
    <scope>NUCLEOTIDE SEQUENCE [LARGE SCALE GENOMIC DNA]</scope>
    <source>
        <strain evidence="2">MT8872</strain>
    </source>
</reference>
<name>A0A7E4WBL0_PANRE</name>
<dbReference type="AlphaFoldDB" id="A0A7E4WBL0"/>
<feature type="region of interest" description="Disordered" evidence="1">
    <location>
        <begin position="99"/>
        <end position="183"/>
    </location>
</feature>
<proteinExistence type="predicted"/>
<accession>A0A7E4WBL0</accession>
<feature type="region of interest" description="Disordered" evidence="1">
    <location>
        <begin position="45"/>
        <end position="67"/>
    </location>
</feature>
<dbReference type="WBParaSite" id="Pan_g9314.t1">
    <property type="protein sequence ID" value="Pan_g9314.t1"/>
    <property type="gene ID" value="Pan_g9314"/>
</dbReference>
<evidence type="ECO:0000313" key="2">
    <source>
        <dbReference type="Proteomes" id="UP000492821"/>
    </source>
</evidence>
<evidence type="ECO:0000313" key="3">
    <source>
        <dbReference type="WBParaSite" id="Pan_g9314.t1"/>
    </source>
</evidence>
<feature type="compositionally biased region" description="Pro residues" evidence="1">
    <location>
        <begin position="127"/>
        <end position="136"/>
    </location>
</feature>
<reference evidence="3" key="2">
    <citation type="submission" date="2020-10" db="UniProtKB">
        <authorList>
            <consortium name="WormBaseParasite"/>
        </authorList>
    </citation>
    <scope>IDENTIFICATION</scope>
</reference>
<organism evidence="2 3">
    <name type="scientific">Panagrellus redivivus</name>
    <name type="common">Microworm</name>
    <dbReference type="NCBI Taxonomy" id="6233"/>
    <lineage>
        <taxon>Eukaryota</taxon>
        <taxon>Metazoa</taxon>
        <taxon>Ecdysozoa</taxon>
        <taxon>Nematoda</taxon>
        <taxon>Chromadorea</taxon>
        <taxon>Rhabditida</taxon>
        <taxon>Tylenchina</taxon>
        <taxon>Panagrolaimomorpha</taxon>
        <taxon>Panagrolaimoidea</taxon>
        <taxon>Panagrolaimidae</taxon>
        <taxon>Panagrellus</taxon>
    </lineage>
</organism>
<feature type="compositionally biased region" description="Low complexity" evidence="1">
    <location>
        <begin position="99"/>
        <end position="114"/>
    </location>
</feature>
<feature type="compositionally biased region" description="Low complexity" evidence="1">
    <location>
        <begin position="140"/>
        <end position="154"/>
    </location>
</feature>
<keyword evidence="2" id="KW-1185">Reference proteome</keyword>
<evidence type="ECO:0000256" key="1">
    <source>
        <dbReference type="SAM" id="MobiDB-lite"/>
    </source>
</evidence>
<dbReference type="Proteomes" id="UP000492821">
    <property type="component" value="Unassembled WGS sequence"/>
</dbReference>